<dbReference type="PANTHER" id="PTHR48080">
    <property type="entry name" value="D-GALACTONATE DEHYDRATASE-RELATED"/>
    <property type="match status" value="1"/>
</dbReference>
<dbReference type="Pfam" id="PF02746">
    <property type="entry name" value="MR_MLE_N"/>
    <property type="match status" value="1"/>
</dbReference>
<accession>A0A501XS82</accession>
<feature type="domain" description="Mandelate racemase/muconate lactonizing enzyme C-terminal" evidence="8">
    <location>
        <begin position="131"/>
        <end position="222"/>
    </location>
</feature>
<dbReference type="SUPFAM" id="SSF51604">
    <property type="entry name" value="Enolase C-terminal domain-like"/>
    <property type="match status" value="1"/>
</dbReference>
<keyword evidence="10" id="KW-1185">Reference proteome</keyword>
<dbReference type="InterPro" id="IPR034603">
    <property type="entry name" value="Dipeptide_epimerase"/>
</dbReference>
<dbReference type="GO" id="GO:0009063">
    <property type="term" value="P:amino acid catabolic process"/>
    <property type="evidence" value="ECO:0007669"/>
    <property type="project" value="InterPro"/>
</dbReference>
<dbReference type="SFLD" id="SFLDG00180">
    <property type="entry name" value="muconate_cycloisomerase"/>
    <property type="match status" value="1"/>
</dbReference>
<dbReference type="InterPro" id="IPR013341">
    <property type="entry name" value="Mandelate_racemase_N_dom"/>
</dbReference>
<dbReference type="Pfam" id="PF13378">
    <property type="entry name" value="MR_MLE_C"/>
    <property type="match status" value="1"/>
</dbReference>
<evidence type="ECO:0000256" key="2">
    <source>
        <dbReference type="ARBA" id="ARBA00022723"/>
    </source>
</evidence>
<dbReference type="OrthoDB" id="9782675at2"/>
<dbReference type="EMBL" id="VFSU01000011">
    <property type="protein sequence ID" value="TPE63612.1"/>
    <property type="molecule type" value="Genomic_DNA"/>
</dbReference>
<feature type="active site" description="Proton acceptor; specific for (R)-substrate epimerization" evidence="5">
    <location>
        <position position="150"/>
    </location>
</feature>
<dbReference type="PROSITE" id="PS00909">
    <property type="entry name" value="MR_MLE_2"/>
    <property type="match status" value="1"/>
</dbReference>
<dbReference type="Proteomes" id="UP000319897">
    <property type="component" value="Unassembled WGS sequence"/>
</dbReference>
<dbReference type="SFLD" id="SFLDS00001">
    <property type="entry name" value="Enolase"/>
    <property type="match status" value="1"/>
</dbReference>
<evidence type="ECO:0000259" key="8">
    <source>
        <dbReference type="SMART" id="SM00922"/>
    </source>
</evidence>
<dbReference type="PANTHER" id="PTHR48080:SF3">
    <property type="entry name" value="ENOLASE SUPERFAMILY MEMBER DDB_G0284701"/>
    <property type="match status" value="1"/>
</dbReference>
<comment type="similarity">
    <text evidence="1 7">Belongs to the mandelate racemase/muconate lactonizing enzyme family.</text>
</comment>
<dbReference type="GO" id="GO:0000287">
    <property type="term" value="F:magnesium ion binding"/>
    <property type="evidence" value="ECO:0007669"/>
    <property type="project" value="UniProtKB-ARBA"/>
</dbReference>
<proteinExistence type="inferred from homology"/>
<comment type="caution">
    <text evidence="9">The sequence shown here is derived from an EMBL/GenBank/DDBJ whole genome shotgun (WGS) entry which is preliminary data.</text>
</comment>
<evidence type="ECO:0000313" key="10">
    <source>
        <dbReference type="Proteomes" id="UP000319897"/>
    </source>
</evidence>
<dbReference type="Gene3D" id="3.30.390.10">
    <property type="entry name" value="Enolase-like, N-terminal domain"/>
    <property type="match status" value="1"/>
</dbReference>
<reference evidence="9 10" key="1">
    <citation type="submission" date="2019-06" db="EMBL/GenBank/DDBJ databases">
        <authorList>
            <person name="Lee I."/>
            <person name="Jang G.I."/>
            <person name="Hwang C.Y."/>
        </authorList>
    </citation>
    <scope>NUCLEOTIDE SEQUENCE [LARGE SCALE GENOMIC DNA]</scope>
    <source>
        <strain evidence="9 10">PAMC 28131</strain>
    </source>
</reference>
<dbReference type="EC" id="5.1.1.-" evidence="7"/>
<feature type="active site" description="Proton acceptor; specific for (S)-substrate epimerization" evidence="5">
    <location>
        <position position="246"/>
    </location>
</feature>
<dbReference type="SMART" id="SM00922">
    <property type="entry name" value="MR_MLE"/>
    <property type="match status" value="1"/>
</dbReference>
<dbReference type="InterPro" id="IPR034593">
    <property type="entry name" value="DgoD-like"/>
</dbReference>
<dbReference type="InterPro" id="IPR018110">
    <property type="entry name" value="Mandel_Rmase/mucon_lact_enz_CS"/>
</dbReference>
<feature type="binding site" evidence="6">
    <location>
        <position position="175"/>
    </location>
    <ligand>
        <name>Mg(2+)</name>
        <dbReference type="ChEBI" id="CHEBI:18420"/>
    </ligand>
</feature>
<evidence type="ECO:0000256" key="3">
    <source>
        <dbReference type="ARBA" id="ARBA00022842"/>
    </source>
</evidence>
<dbReference type="AlphaFoldDB" id="A0A501XS82"/>
<keyword evidence="4 7" id="KW-0413">Isomerase</keyword>
<dbReference type="Gene3D" id="3.20.20.120">
    <property type="entry name" value="Enolase-like C-terminal domain"/>
    <property type="match status" value="1"/>
</dbReference>
<dbReference type="CDD" id="cd03319">
    <property type="entry name" value="L-Ala-DL-Glu_epimerase"/>
    <property type="match status" value="1"/>
</dbReference>
<evidence type="ECO:0000256" key="1">
    <source>
        <dbReference type="ARBA" id="ARBA00008031"/>
    </source>
</evidence>
<evidence type="ECO:0000256" key="6">
    <source>
        <dbReference type="PIRSR" id="PIRSR634603-3"/>
    </source>
</evidence>
<feature type="binding site" evidence="6">
    <location>
        <position position="201"/>
    </location>
    <ligand>
        <name>Mg(2+)</name>
        <dbReference type="ChEBI" id="CHEBI:18420"/>
    </ligand>
</feature>
<evidence type="ECO:0000256" key="4">
    <source>
        <dbReference type="ARBA" id="ARBA00023235"/>
    </source>
</evidence>
<feature type="binding site" evidence="6">
    <location>
        <position position="224"/>
    </location>
    <ligand>
        <name>Mg(2+)</name>
        <dbReference type="ChEBI" id="CHEBI:18420"/>
    </ligand>
</feature>
<dbReference type="InterPro" id="IPR029065">
    <property type="entry name" value="Enolase_C-like"/>
</dbReference>
<evidence type="ECO:0000313" key="9">
    <source>
        <dbReference type="EMBL" id="TPE63612.1"/>
    </source>
</evidence>
<sequence length="328" mass="34250">MPLLLTSRVEQWPLERPFRISRGVKTVAEVVTVEIRDGDTVGRGEAVPYARYGETPASVLAQIEALAPAFEGAVPRDDLARLLPAGAARNAVDCALWDLQAAQGGTSVARLIGRGEPGAVVTALTVGLDAPEVMGAAAAKIADARLIKVKVDANDPSSALKAVRDAAPEAQLIVDPNESWTMALLERLQPLLEELKIAFVEQPLPSGADSELQGFAPRVPVCADESCHTADDLDLLAGRYGMVNIKLDKTGGLTGALELLAAARARDFAVMVGCMICTSLSIVPALHVAAEADFADLDGPLWLANDRIGGVQASGGLLLPPAPGFWGG</sequence>
<comment type="cofactor">
    <cofactor evidence="6 7">
        <name>Mg(2+)</name>
        <dbReference type="ChEBI" id="CHEBI:18420"/>
    </cofactor>
    <text evidence="6 7">Binds 1 Mg(2+) ion per subunit.</text>
</comment>
<dbReference type="NCBIfam" id="NF011708">
    <property type="entry name" value="PRK15129.1"/>
    <property type="match status" value="1"/>
</dbReference>
<dbReference type="SUPFAM" id="SSF54826">
    <property type="entry name" value="Enolase N-terminal domain-like"/>
    <property type="match status" value="1"/>
</dbReference>
<dbReference type="GO" id="GO:0016855">
    <property type="term" value="F:racemase and epimerase activity, acting on amino acids and derivatives"/>
    <property type="evidence" value="ECO:0007669"/>
    <property type="project" value="UniProtKB-UniRule"/>
</dbReference>
<organism evidence="9 10">
    <name type="scientific">Sandaracinobacter neustonicus</name>
    <dbReference type="NCBI Taxonomy" id="1715348"/>
    <lineage>
        <taxon>Bacteria</taxon>
        <taxon>Pseudomonadati</taxon>
        <taxon>Pseudomonadota</taxon>
        <taxon>Alphaproteobacteria</taxon>
        <taxon>Sphingomonadales</taxon>
        <taxon>Sphingosinicellaceae</taxon>
        <taxon>Sandaracinobacter</taxon>
    </lineage>
</organism>
<dbReference type="InterPro" id="IPR013342">
    <property type="entry name" value="Mandelate_racemase_C"/>
</dbReference>
<keyword evidence="3 6" id="KW-0460">Magnesium</keyword>
<dbReference type="InterPro" id="IPR036849">
    <property type="entry name" value="Enolase-like_C_sf"/>
</dbReference>
<dbReference type="InterPro" id="IPR029017">
    <property type="entry name" value="Enolase-like_N"/>
</dbReference>
<name>A0A501XS82_9SPHN</name>
<gene>
    <name evidence="9" type="ORF">FJQ54_01715</name>
</gene>
<dbReference type="RefSeq" id="WP_140926560.1">
    <property type="nucleotide sequence ID" value="NZ_VFSU01000011.1"/>
</dbReference>
<protein>
    <recommendedName>
        <fullName evidence="7">Dipeptide epimerase</fullName>
        <ecNumber evidence="7">5.1.1.-</ecNumber>
    </recommendedName>
</protein>
<dbReference type="SFLD" id="SFLDF00010">
    <property type="entry name" value="dipeptide_epimerase"/>
    <property type="match status" value="1"/>
</dbReference>
<evidence type="ECO:0000256" key="5">
    <source>
        <dbReference type="PIRSR" id="PIRSR634603-1"/>
    </source>
</evidence>
<evidence type="ECO:0000256" key="7">
    <source>
        <dbReference type="RuleBase" id="RU366006"/>
    </source>
</evidence>
<dbReference type="NCBIfam" id="NF042940">
    <property type="entry name" value="racemase_DgcA"/>
    <property type="match status" value="1"/>
</dbReference>
<keyword evidence="2 6" id="KW-0479">Metal-binding</keyword>